<dbReference type="RefSeq" id="WP_186941274.1">
    <property type="nucleotide sequence ID" value="NZ_JACOGA010000005.1"/>
</dbReference>
<evidence type="ECO:0000259" key="6">
    <source>
        <dbReference type="PROSITE" id="PS50109"/>
    </source>
</evidence>
<dbReference type="InterPro" id="IPR003661">
    <property type="entry name" value="HisK_dim/P_dom"/>
</dbReference>
<keyword evidence="8" id="KW-1185">Reference proteome</keyword>
<dbReference type="InterPro" id="IPR036097">
    <property type="entry name" value="HisK_dim/P_sf"/>
</dbReference>
<name>A0ABR6Y9E5_9BURK</name>
<dbReference type="PANTHER" id="PTHR43065">
    <property type="entry name" value="SENSOR HISTIDINE KINASE"/>
    <property type="match status" value="1"/>
</dbReference>
<dbReference type="SUPFAM" id="SSF55785">
    <property type="entry name" value="PYP-like sensor domain (PAS domain)"/>
    <property type="match status" value="1"/>
</dbReference>
<evidence type="ECO:0000256" key="4">
    <source>
        <dbReference type="SAM" id="Coils"/>
    </source>
</evidence>
<dbReference type="Proteomes" id="UP000624279">
    <property type="component" value="Unassembled WGS sequence"/>
</dbReference>
<dbReference type="CDD" id="cd18773">
    <property type="entry name" value="PDC1_HK_sensor"/>
    <property type="match status" value="1"/>
</dbReference>
<keyword evidence="4" id="KW-0175">Coiled coil</keyword>
<evidence type="ECO:0000256" key="5">
    <source>
        <dbReference type="SAM" id="Phobius"/>
    </source>
</evidence>
<dbReference type="EMBL" id="JACOGA010000005">
    <property type="protein sequence ID" value="MBC3873235.1"/>
    <property type="molecule type" value="Genomic_DNA"/>
</dbReference>
<dbReference type="InterPro" id="IPR005467">
    <property type="entry name" value="His_kinase_dom"/>
</dbReference>
<evidence type="ECO:0000256" key="3">
    <source>
        <dbReference type="ARBA" id="ARBA00022553"/>
    </source>
</evidence>
<dbReference type="CDD" id="cd00082">
    <property type="entry name" value="HisKA"/>
    <property type="match status" value="1"/>
</dbReference>
<protein>
    <recommendedName>
        <fullName evidence="2">histidine kinase</fullName>
        <ecNumber evidence="2">2.7.13.3</ecNumber>
    </recommendedName>
</protein>
<dbReference type="SMART" id="SM00387">
    <property type="entry name" value="HATPase_c"/>
    <property type="match status" value="1"/>
</dbReference>
<evidence type="ECO:0000313" key="8">
    <source>
        <dbReference type="Proteomes" id="UP000624279"/>
    </source>
</evidence>
<organism evidence="7 8">
    <name type="scientific">Undibacterium flavidum</name>
    <dbReference type="NCBI Taxonomy" id="2762297"/>
    <lineage>
        <taxon>Bacteria</taxon>
        <taxon>Pseudomonadati</taxon>
        <taxon>Pseudomonadota</taxon>
        <taxon>Betaproteobacteria</taxon>
        <taxon>Burkholderiales</taxon>
        <taxon>Oxalobacteraceae</taxon>
        <taxon>Undibacterium</taxon>
    </lineage>
</organism>
<feature type="coiled-coil region" evidence="4">
    <location>
        <begin position="456"/>
        <end position="501"/>
    </location>
</feature>
<dbReference type="CDD" id="cd00075">
    <property type="entry name" value="HATPase"/>
    <property type="match status" value="1"/>
</dbReference>
<sequence>MLKQRTSFSLTTVGALLTLFAGLITTGIIAQSWWAIEQDRKLTIDSEFQHGLVAVRLLEEHASQTLRDAERNLDTVVNAILNEGKKQPINDNLIRQVLTKAQPFNRVLKALQFVNPEGQAWVSSIDYPAYQTDADDRVYIPYLLQHRGERKVILGRPFQRFYDAEFVVPVARNVYQEDGRYLGIISTDISVAYFSNVYQRVAQDSKAMVSLFTDAGVIIVRFPFSLDQVGQDFSQSSTMLTLRQSATEGMFEENHFLGDKEVRPSLYTFRKFKDYPVISVFARETDTILSPWRKRSENRILFSSVIILLVILLSLFLWRQFRRLHQSEQSLVASEAHLKSSESKFTHLFENSPLPLALLSFHEQKILAINNYLLQQWGYTREQVLHKSLDELQIWVNRDDAKNHNKLLQESGVVKQLEVVLQDSQAHQSICQISSKYFLSNTEQLLIFSPLDISRLREVESEIRSLNTQLEEKVIARTRSLAEANRELEQALSAMKVMQEEMFRSEKMAALGYLVAGISHELNTPIGNSLMVASTIHDHAHTLVEEINAGQVRKTRLLQLIDDTKKGADILLRNLQRAAQLILSFKQVAADQSSDQRRVFDLKDTLEEILLTLEPAYKRLAFQLNVDLQAGISMESYPGALAQILNNVIINALGHGFEGRESGQMQLIGRNLNDTHIELIFMDDGRGIPQHHINQVFDPFFTTKLGQGGSGLGLHIVYNLVTEVLGGSVVLDSEIGSGTRLRFVIPKSAPNKHLNAP</sequence>
<evidence type="ECO:0000313" key="7">
    <source>
        <dbReference type="EMBL" id="MBC3873235.1"/>
    </source>
</evidence>
<dbReference type="SUPFAM" id="SSF55874">
    <property type="entry name" value="ATPase domain of HSP90 chaperone/DNA topoisomerase II/histidine kinase"/>
    <property type="match status" value="1"/>
</dbReference>
<dbReference type="CDD" id="cd12915">
    <property type="entry name" value="PDC2_DGC_like"/>
    <property type="match status" value="1"/>
</dbReference>
<dbReference type="InterPro" id="IPR000014">
    <property type="entry name" value="PAS"/>
</dbReference>
<feature type="domain" description="Histidine kinase" evidence="6">
    <location>
        <begin position="517"/>
        <end position="749"/>
    </location>
</feature>
<evidence type="ECO:0000256" key="2">
    <source>
        <dbReference type="ARBA" id="ARBA00012438"/>
    </source>
</evidence>
<dbReference type="InterPro" id="IPR035965">
    <property type="entry name" value="PAS-like_dom_sf"/>
</dbReference>
<reference evidence="7 8" key="1">
    <citation type="submission" date="2020-08" db="EMBL/GenBank/DDBJ databases">
        <title>Novel species isolated from subtropical streams in China.</title>
        <authorList>
            <person name="Lu H."/>
        </authorList>
    </citation>
    <scope>NUCLEOTIDE SEQUENCE [LARGE SCALE GENOMIC DNA]</scope>
    <source>
        <strain evidence="7 8">LX15W</strain>
    </source>
</reference>
<comment type="caution">
    <text evidence="7">The sequence shown here is derived from an EMBL/GenBank/DDBJ whole genome shotgun (WGS) entry which is preliminary data.</text>
</comment>
<dbReference type="InterPro" id="IPR003594">
    <property type="entry name" value="HATPase_dom"/>
</dbReference>
<dbReference type="Gene3D" id="3.30.450.20">
    <property type="entry name" value="PAS domain"/>
    <property type="match status" value="3"/>
</dbReference>
<proteinExistence type="predicted"/>
<dbReference type="Gene3D" id="1.10.287.130">
    <property type="match status" value="1"/>
</dbReference>
<dbReference type="SMART" id="SM00091">
    <property type="entry name" value="PAS"/>
    <property type="match status" value="1"/>
</dbReference>
<dbReference type="InterPro" id="IPR004358">
    <property type="entry name" value="Sig_transdc_His_kin-like_C"/>
</dbReference>
<keyword evidence="5" id="KW-0812">Transmembrane</keyword>
<dbReference type="SUPFAM" id="SSF47384">
    <property type="entry name" value="Homodimeric domain of signal transducing histidine kinase"/>
    <property type="match status" value="1"/>
</dbReference>
<keyword evidence="5" id="KW-0472">Membrane</keyword>
<keyword evidence="3" id="KW-0597">Phosphoprotein</keyword>
<accession>A0ABR6Y9E5</accession>
<dbReference type="EC" id="2.7.13.3" evidence="2"/>
<dbReference type="Pfam" id="PF02518">
    <property type="entry name" value="HATPase_c"/>
    <property type="match status" value="1"/>
</dbReference>
<dbReference type="InterPro" id="IPR036890">
    <property type="entry name" value="HATPase_C_sf"/>
</dbReference>
<gene>
    <name evidence="7" type="ORF">H8K55_06530</name>
</gene>
<dbReference type="PROSITE" id="PS50109">
    <property type="entry name" value="HIS_KIN"/>
    <property type="match status" value="1"/>
</dbReference>
<comment type="catalytic activity">
    <reaction evidence="1">
        <text>ATP + protein L-histidine = ADP + protein N-phospho-L-histidine.</text>
        <dbReference type="EC" id="2.7.13.3"/>
    </reaction>
</comment>
<keyword evidence="5" id="KW-1133">Transmembrane helix</keyword>
<dbReference type="Gene3D" id="3.30.565.10">
    <property type="entry name" value="Histidine kinase-like ATPase, C-terminal domain"/>
    <property type="match status" value="1"/>
</dbReference>
<evidence type="ECO:0000256" key="1">
    <source>
        <dbReference type="ARBA" id="ARBA00000085"/>
    </source>
</evidence>
<feature type="transmembrane region" description="Helical" evidence="5">
    <location>
        <begin position="300"/>
        <end position="318"/>
    </location>
</feature>
<dbReference type="PRINTS" id="PR00344">
    <property type="entry name" value="BCTRLSENSOR"/>
</dbReference>